<dbReference type="Proteomes" id="UP001596169">
    <property type="component" value="Unassembled WGS sequence"/>
</dbReference>
<dbReference type="SUPFAM" id="SSF47413">
    <property type="entry name" value="lambda repressor-like DNA-binding domains"/>
    <property type="match status" value="1"/>
</dbReference>
<dbReference type="Pfam" id="PF14549">
    <property type="entry name" value="P22_Cro"/>
    <property type="match status" value="1"/>
</dbReference>
<protein>
    <submittedName>
        <fullName evidence="1">Cro/CI family transcriptional regulator</fullName>
    </submittedName>
</protein>
<evidence type="ECO:0000313" key="1">
    <source>
        <dbReference type="EMBL" id="MFC6122601.1"/>
    </source>
</evidence>
<dbReference type="RefSeq" id="WP_132439566.1">
    <property type="nucleotide sequence ID" value="NZ_JBHSRG010000010.1"/>
</dbReference>
<sequence>MLKKDVVQHFGSQRAIAKALGLSESAVSQWRDIIPEKDAFKIEKMTSGVLRREPELYHRTA</sequence>
<gene>
    <name evidence="1" type="ORF">ACFPZP_16225</name>
</gene>
<name>A0ABW1Q3B6_9ENTR</name>
<dbReference type="InterPro" id="IPR010982">
    <property type="entry name" value="Lambda_DNA-bd_dom_sf"/>
</dbReference>
<reference evidence="2" key="1">
    <citation type="journal article" date="2019" name="Int. J. Syst. Evol. Microbiol.">
        <title>The Global Catalogue of Microorganisms (GCM) 10K type strain sequencing project: providing services to taxonomists for standard genome sequencing and annotation.</title>
        <authorList>
            <consortium name="The Broad Institute Genomics Platform"/>
            <consortium name="The Broad Institute Genome Sequencing Center for Infectious Disease"/>
            <person name="Wu L."/>
            <person name="Ma J."/>
        </authorList>
    </citation>
    <scope>NUCLEOTIDE SEQUENCE [LARGE SCALE GENOMIC DNA]</scope>
    <source>
        <strain evidence="2">JCM30009</strain>
    </source>
</reference>
<proteinExistence type="predicted"/>
<organism evidence="1 2">
    <name type="scientific">Citrobacter bitternis</name>
    <dbReference type="NCBI Taxonomy" id="1585982"/>
    <lineage>
        <taxon>Bacteria</taxon>
        <taxon>Pseudomonadati</taxon>
        <taxon>Pseudomonadota</taxon>
        <taxon>Gammaproteobacteria</taxon>
        <taxon>Enterobacterales</taxon>
        <taxon>Enterobacteriaceae</taxon>
        <taxon>Citrobacter</taxon>
    </lineage>
</organism>
<dbReference type="EMBL" id="JBHSRG010000010">
    <property type="protein sequence ID" value="MFC6122601.1"/>
    <property type="molecule type" value="Genomic_DNA"/>
</dbReference>
<accession>A0ABW1Q3B6</accession>
<keyword evidence="2" id="KW-1185">Reference proteome</keyword>
<comment type="caution">
    <text evidence="1">The sequence shown here is derived from an EMBL/GenBank/DDBJ whole genome shotgun (WGS) entry which is preliminary data.</text>
</comment>
<evidence type="ECO:0000313" key="2">
    <source>
        <dbReference type="Proteomes" id="UP001596169"/>
    </source>
</evidence>
<dbReference type="Gene3D" id="1.10.260.40">
    <property type="entry name" value="lambda repressor-like DNA-binding domains"/>
    <property type="match status" value="1"/>
</dbReference>